<dbReference type="SUPFAM" id="SSF47384">
    <property type="entry name" value="Homodimeric domain of signal transducing histidine kinase"/>
    <property type="match status" value="1"/>
</dbReference>
<keyword evidence="5 11" id="KW-0597">Phosphoprotein</keyword>
<feature type="transmembrane region" description="Helical" evidence="14">
    <location>
        <begin position="21"/>
        <end position="46"/>
    </location>
</feature>
<feature type="domain" description="Response regulatory" evidence="16">
    <location>
        <begin position="697"/>
        <end position="815"/>
    </location>
</feature>
<keyword evidence="19" id="KW-1185">Reference proteome</keyword>
<dbReference type="GO" id="GO:0005886">
    <property type="term" value="C:plasma membrane"/>
    <property type="evidence" value="ECO:0007669"/>
    <property type="project" value="TreeGrafter"/>
</dbReference>
<evidence type="ECO:0000256" key="2">
    <source>
        <dbReference type="ARBA" id="ARBA00004141"/>
    </source>
</evidence>
<evidence type="ECO:0000256" key="8">
    <source>
        <dbReference type="ARBA" id="ARBA00022777"/>
    </source>
</evidence>
<dbReference type="InterPro" id="IPR036097">
    <property type="entry name" value="HisK_dim/P_sf"/>
</dbReference>
<feature type="coiled-coil region" evidence="12">
    <location>
        <begin position="1075"/>
        <end position="1169"/>
    </location>
</feature>
<dbReference type="PRINTS" id="PR00344">
    <property type="entry name" value="BCTRLSENSOR"/>
</dbReference>
<dbReference type="SUPFAM" id="SSF81321">
    <property type="entry name" value="Family A G protein-coupled receptor-like"/>
    <property type="match status" value="1"/>
</dbReference>
<proteinExistence type="inferred from homology"/>
<dbReference type="Pfam" id="PF02518">
    <property type="entry name" value="HATPase_c"/>
    <property type="match status" value="1"/>
</dbReference>
<dbReference type="InterPro" id="IPR003594">
    <property type="entry name" value="HATPase_dom"/>
</dbReference>
<dbReference type="GO" id="GO:0009190">
    <property type="term" value="P:cyclic nucleotide biosynthetic process"/>
    <property type="evidence" value="ECO:0007669"/>
    <property type="project" value="InterPro"/>
</dbReference>
<organism evidence="18 19">
    <name type="scientific">Apatococcus lobatus</name>
    <dbReference type="NCBI Taxonomy" id="904363"/>
    <lineage>
        <taxon>Eukaryota</taxon>
        <taxon>Viridiplantae</taxon>
        <taxon>Chlorophyta</taxon>
        <taxon>core chlorophytes</taxon>
        <taxon>Trebouxiophyceae</taxon>
        <taxon>Chlorellales</taxon>
        <taxon>Chlorellaceae</taxon>
        <taxon>Apatococcus</taxon>
    </lineage>
</organism>
<evidence type="ECO:0000259" key="15">
    <source>
        <dbReference type="PROSITE" id="PS50109"/>
    </source>
</evidence>
<feature type="transmembrane region" description="Helical" evidence="14">
    <location>
        <begin position="188"/>
        <end position="209"/>
    </location>
</feature>
<dbReference type="EMBL" id="JALJOS010000002">
    <property type="protein sequence ID" value="KAK9842871.1"/>
    <property type="molecule type" value="Genomic_DNA"/>
</dbReference>
<evidence type="ECO:0000256" key="9">
    <source>
        <dbReference type="ARBA" id="ARBA00022989"/>
    </source>
</evidence>
<dbReference type="InterPro" id="IPR011006">
    <property type="entry name" value="CheY-like_superfamily"/>
</dbReference>
<feature type="compositionally biased region" description="Polar residues" evidence="13">
    <location>
        <begin position="1190"/>
        <end position="1199"/>
    </location>
</feature>
<dbReference type="CDD" id="cd00082">
    <property type="entry name" value="HisKA"/>
    <property type="match status" value="1"/>
</dbReference>
<reference evidence="18 19" key="1">
    <citation type="journal article" date="2024" name="Nat. Commun.">
        <title>Phylogenomics reveals the evolutionary origins of lichenization in chlorophyte algae.</title>
        <authorList>
            <person name="Puginier C."/>
            <person name="Libourel C."/>
            <person name="Otte J."/>
            <person name="Skaloud P."/>
            <person name="Haon M."/>
            <person name="Grisel S."/>
            <person name="Petersen M."/>
            <person name="Berrin J.G."/>
            <person name="Delaux P.M."/>
            <person name="Dal Grande F."/>
            <person name="Keller J."/>
        </authorList>
    </citation>
    <scope>NUCLEOTIDE SEQUENCE [LARGE SCALE GENOMIC DNA]</scope>
    <source>
        <strain evidence="18 19">SAG 2145</strain>
    </source>
</reference>
<dbReference type="InterPro" id="IPR001425">
    <property type="entry name" value="Arc/bac/fun_rhodopsins"/>
</dbReference>
<dbReference type="GO" id="GO:0009927">
    <property type="term" value="F:histidine phosphotransfer kinase activity"/>
    <property type="evidence" value="ECO:0007669"/>
    <property type="project" value="TreeGrafter"/>
</dbReference>
<dbReference type="Gene3D" id="1.10.287.130">
    <property type="match status" value="1"/>
</dbReference>
<dbReference type="SMART" id="SM01021">
    <property type="entry name" value="Bac_rhodopsin"/>
    <property type="match status" value="1"/>
</dbReference>
<dbReference type="EC" id="2.7.13.3" evidence="4"/>
<dbReference type="SMART" id="SM00044">
    <property type="entry name" value="CYCc"/>
    <property type="match status" value="1"/>
</dbReference>
<dbReference type="Pfam" id="PF00072">
    <property type="entry name" value="Response_reg"/>
    <property type="match status" value="1"/>
</dbReference>
<dbReference type="Proteomes" id="UP001438707">
    <property type="component" value="Unassembled WGS sequence"/>
</dbReference>
<dbReference type="PANTHER" id="PTHR43047">
    <property type="entry name" value="TWO-COMPONENT HISTIDINE PROTEIN KINASE"/>
    <property type="match status" value="1"/>
</dbReference>
<dbReference type="Gene3D" id="3.30.70.1230">
    <property type="entry name" value="Nucleotide cyclase"/>
    <property type="match status" value="1"/>
</dbReference>
<feature type="compositionally biased region" description="Polar residues" evidence="13">
    <location>
        <begin position="623"/>
        <end position="662"/>
    </location>
</feature>
<evidence type="ECO:0000256" key="14">
    <source>
        <dbReference type="SAM" id="Phobius"/>
    </source>
</evidence>
<comment type="caution">
    <text evidence="18">The sequence shown here is derived from an EMBL/GenBank/DDBJ whole genome shotgun (WGS) entry which is preliminary data.</text>
</comment>
<accession>A0AAW1SAM3</accession>
<evidence type="ECO:0000256" key="4">
    <source>
        <dbReference type="ARBA" id="ARBA00012438"/>
    </source>
</evidence>
<keyword evidence="9 14" id="KW-1133">Transmembrane helix</keyword>
<feature type="transmembrane region" description="Helical" evidence="14">
    <location>
        <begin position="230"/>
        <end position="251"/>
    </location>
</feature>
<dbReference type="SUPFAM" id="SSF55874">
    <property type="entry name" value="ATPase domain of HSP90 chaperone/DNA topoisomerase II/histidine kinase"/>
    <property type="match status" value="1"/>
</dbReference>
<dbReference type="InterPro" id="IPR029787">
    <property type="entry name" value="Nucleotide_cyclase"/>
</dbReference>
<evidence type="ECO:0000256" key="1">
    <source>
        <dbReference type="ARBA" id="ARBA00000085"/>
    </source>
</evidence>
<dbReference type="Pfam" id="PF00512">
    <property type="entry name" value="HisKA"/>
    <property type="match status" value="1"/>
</dbReference>
<dbReference type="CDD" id="cd16922">
    <property type="entry name" value="HATPase_EvgS-ArcB-TorS-like"/>
    <property type="match status" value="1"/>
</dbReference>
<dbReference type="Gene3D" id="1.10.287.1490">
    <property type="match status" value="1"/>
</dbReference>
<dbReference type="SMART" id="SM00387">
    <property type="entry name" value="HATPase_c"/>
    <property type="match status" value="1"/>
</dbReference>
<dbReference type="Gene3D" id="3.40.50.2300">
    <property type="match status" value="1"/>
</dbReference>
<dbReference type="InterPro" id="IPR036890">
    <property type="entry name" value="HATPase_C_sf"/>
</dbReference>
<evidence type="ECO:0000256" key="11">
    <source>
        <dbReference type="PROSITE-ProRule" id="PRU00169"/>
    </source>
</evidence>
<dbReference type="PROSITE" id="PS50109">
    <property type="entry name" value="HIS_KIN"/>
    <property type="match status" value="1"/>
</dbReference>
<feature type="region of interest" description="Disordered" evidence="13">
    <location>
        <begin position="623"/>
        <end position="685"/>
    </location>
</feature>
<evidence type="ECO:0000259" key="17">
    <source>
        <dbReference type="PROSITE" id="PS50125"/>
    </source>
</evidence>
<evidence type="ECO:0000259" key="16">
    <source>
        <dbReference type="PROSITE" id="PS50110"/>
    </source>
</evidence>
<feature type="transmembrane region" description="Helical" evidence="14">
    <location>
        <begin position="66"/>
        <end position="87"/>
    </location>
</feature>
<dbReference type="InterPro" id="IPR003661">
    <property type="entry name" value="HisK_dim/P_dom"/>
</dbReference>
<evidence type="ECO:0000313" key="18">
    <source>
        <dbReference type="EMBL" id="KAK9842871.1"/>
    </source>
</evidence>
<dbReference type="SMART" id="SM00388">
    <property type="entry name" value="HisKA"/>
    <property type="match status" value="1"/>
</dbReference>
<dbReference type="InterPro" id="IPR004358">
    <property type="entry name" value="Sig_transdc_His_kin-like_C"/>
</dbReference>
<dbReference type="SUPFAM" id="SSF55073">
    <property type="entry name" value="Nucleotide cyclase"/>
    <property type="match status" value="1"/>
</dbReference>
<evidence type="ECO:0000256" key="3">
    <source>
        <dbReference type="ARBA" id="ARBA00008130"/>
    </source>
</evidence>
<evidence type="ECO:0000256" key="13">
    <source>
        <dbReference type="SAM" id="MobiDB-lite"/>
    </source>
</evidence>
<feature type="region of interest" description="Disordered" evidence="13">
    <location>
        <begin position="1178"/>
        <end position="1207"/>
    </location>
</feature>
<keyword evidence="7 14" id="KW-0812">Transmembrane</keyword>
<evidence type="ECO:0000313" key="19">
    <source>
        <dbReference type="Proteomes" id="UP001438707"/>
    </source>
</evidence>
<dbReference type="PROSITE" id="PS50110">
    <property type="entry name" value="RESPONSE_REGULATORY"/>
    <property type="match status" value="1"/>
</dbReference>
<feature type="domain" description="Histidine kinase" evidence="15">
    <location>
        <begin position="324"/>
        <end position="542"/>
    </location>
</feature>
<dbReference type="GO" id="GO:0000155">
    <property type="term" value="F:phosphorelay sensor kinase activity"/>
    <property type="evidence" value="ECO:0007669"/>
    <property type="project" value="InterPro"/>
</dbReference>
<dbReference type="Gene3D" id="3.30.565.10">
    <property type="entry name" value="Histidine kinase-like ATPase, C-terminal domain"/>
    <property type="match status" value="1"/>
</dbReference>
<evidence type="ECO:0000256" key="10">
    <source>
        <dbReference type="ARBA" id="ARBA00023136"/>
    </source>
</evidence>
<dbReference type="SUPFAM" id="SSF57997">
    <property type="entry name" value="Tropomyosin"/>
    <property type="match status" value="1"/>
</dbReference>
<comment type="similarity">
    <text evidence="3">Belongs to the archaeal/bacterial/fungal opsin family.</text>
</comment>
<dbReference type="InterPro" id="IPR005467">
    <property type="entry name" value="His_kinase_dom"/>
</dbReference>
<dbReference type="Gene3D" id="1.20.1070.10">
    <property type="entry name" value="Rhodopsin 7-helix transmembrane proteins"/>
    <property type="match status" value="1"/>
</dbReference>
<dbReference type="PROSITE" id="PS50125">
    <property type="entry name" value="GUANYLATE_CYCLASE_2"/>
    <property type="match status" value="1"/>
</dbReference>
<comment type="catalytic activity">
    <reaction evidence="1">
        <text>ATP + protein L-histidine = ADP + protein N-phospho-L-histidine.</text>
        <dbReference type="EC" id="2.7.13.3"/>
    </reaction>
</comment>
<feature type="transmembrane region" description="Helical" evidence="14">
    <location>
        <begin position="263"/>
        <end position="285"/>
    </location>
</feature>
<evidence type="ECO:0000256" key="12">
    <source>
        <dbReference type="SAM" id="Coils"/>
    </source>
</evidence>
<dbReference type="SMART" id="SM00448">
    <property type="entry name" value="REC"/>
    <property type="match status" value="1"/>
</dbReference>
<dbReference type="Pfam" id="PF00211">
    <property type="entry name" value="Guanylate_cyc"/>
    <property type="match status" value="1"/>
</dbReference>
<feature type="domain" description="Guanylate cyclase" evidence="17">
    <location>
        <begin position="869"/>
        <end position="1001"/>
    </location>
</feature>
<protein>
    <recommendedName>
        <fullName evidence="4">histidine kinase</fullName>
        <ecNumber evidence="4">2.7.13.3</ecNumber>
    </recommendedName>
</protein>
<comment type="subcellular location">
    <subcellularLocation>
        <location evidence="2">Membrane</location>
        <topology evidence="2">Multi-pass membrane protein</topology>
    </subcellularLocation>
</comment>
<evidence type="ECO:0000256" key="5">
    <source>
        <dbReference type="ARBA" id="ARBA00022553"/>
    </source>
</evidence>
<name>A0AAW1SAM3_9CHLO</name>
<evidence type="ECO:0000256" key="6">
    <source>
        <dbReference type="ARBA" id="ARBA00022679"/>
    </source>
</evidence>
<dbReference type="InterPro" id="IPR001054">
    <property type="entry name" value="A/G_cyclase"/>
</dbReference>
<dbReference type="SUPFAM" id="SSF52172">
    <property type="entry name" value="CheY-like"/>
    <property type="match status" value="1"/>
</dbReference>
<dbReference type="FunFam" id="3.30.565.10:FF:000010">
    <property type="entry name" value="Sensor histidine kinase RcsC"/>
    <property type="match status" value="1"/>
</dbReference>
<sequence length="1295" mass="140223">MLQPKRLFERLLACFTSQAESGWLPTLVAITLAIFGYVSVWLTSAFSTEGSSEAASILFGMVPQSYYVMSCHWFMAVLFVSLISFLFEDTSARRQLACLTCTIKAIAWHADFAITGPDASRFIWFNAQGQPFQVLRLAHWATTTALIVYLISRLSDFSARRTARACLAQACVVLCGSCGFLSSAPYQWYAFGCALLLFSYVLLSLWAMAASALRVTHSELGLFQLPSKRLGAFLCLVIGSWLFFPSTIFAGRAGLLKPVTVELVLIYANFAAKALLSSGAMYGGFMTLNRRKEIAAMAREHAERVDLVRNLQGAVAEKDELMSVVSHELRAPLNGVIGLSEALMCGNCGPLSGKTKQFVTTIHSSSCLLLSMINDMLDIAAFKHGKLTIKHEKVEVGQVASQVLDTMGHLAKSSVQILTDLKPVPPIIGDASRITQILINLVGNALKFTERGQVTIVVAPADDNACICLTVRDTGIGIAPDKHAKIFQAFEQADMSTTRKFGGTGLGLHITRVLVEAHSGSIKVISELGAGASFVVTLPVIPPDSDIGHKLQATSSLSKVAAGSLKHYTSMMSVYSKLSMEPEEVGKGTEQILAASALADLSPAARPHGDENPLATVPVTSQVPRSASNQDNAAASICEGSSRSTSLSTQTAGSKSAKTTLTGGLISSGRDAPATPPGTSIATVSKPTHGAHFGIRLALIIDDDELAQMVVAQILEPLGYKLAAYGDPLLALQWVQQQMFLPDIVFTDYMMPGMTGVEFCAKLREVVPRSIVPVIMISAKRDEPSIVQALSAGCNDFITKPVRREELIARIDIHIATKNDAPWMSGLVEGTTNKDAEAMQLLKAILPEKIIGKIQNGQKFIAETHKHVVVLFSDIVGFTSLSSKMPTSEIFMMLSNMFSAFDRLVDRFGIYKVETIGDSYMAVAGHDEDASKAKLGRPIDRILQMACAMLDVVDDLTMLDGSKVQIRIGLHSGTAFSGVISMKCPRYCFVGDSVNVASRMESSGFPMTVHVSEAFVKHMRNSALFVPCGPRIIKGKGDMVTYLAKVGQWQAALAVAEGGMASSAAESTAGPQQSVTLAEEDSNKMKREVVSLKQELQAAKAELDTLEGTSNELQEHIASLEARLGKAQTKLKEEQARFELAVQKLRDQLQTANNKVKEKENLCHSLHQQMHLTSVQQARHPKQIKDNTDGSEAQLSKQGSFEGPTASVHSEVEDMDVAVWPNPHRFNAYRRQLWQQHKEHQNRATSLMQVHMKPPHSIAVPATQHPVAFDILSHGAMISVKGLEAGGLTFDLGSR</sequence>
<dbReference type="PANTHER" id="PTHR43047:SF72">
    <property type="entry name" value="OSMOSENSING HISTIDINE PROTEIN KINASE SLN1"/>
    <property type="match status" value="1"/>
</dbReference>
<keyword evidence="12" id="KW-0175">Coiled coil</keyword>
<feature type="modified residue" description="4-aspartylphosphate" evidence="11">
    <location>
        <position position="748"/>
    </location>
</feature>
<dbReference type="InterPro" id="IPR001789">
    <property type="entry name" value="Sig_transdc_resp-reg_receiver"/>
</dbReference>
<keyword evidence="8" id="KW-0418">Kinase</keyword>
<keyword evidence="6" id="KW-0808">Transferase</keyword>
<keyword evidence="10 14" id="KW-0472">Membrane</keyword>
<dbReference type="Pfam" id="PF01036">
    <property type="entry name" value="Bac_rhodopsin"/>
    <property type="match status" value="1"/>
</dbReference>
<dbReference type="CDD" id="cd07302">
    <property type="entry name" value="CHD"/>
    <property type="match status" value="1"/>
</dbReference>
<gene>
    <name evidence="18" type="ORF">WJX74_003726</name>
</gene>
<evidence type="ECO:0000256" key="7">
    <source>
        <dbReference type="ARBA" id="ARBA00022692"/>
    </source>
</evidence>